<evidence type="ECO:0000256" key="7">
    <source>
        <dbReference type="ARBA" id="ARBA00023102"/>
    </source>
</evidence>
<proteinExistence type="inferred from homology"/>
<evidence type="ECO:0000256" key="12">
    <source>
        <dbReference type="RuleBase" id="RU003657"/>
    </source>
</evidence>
<dbReference type="GO" id="GO:0000105">
    <property type="term" value="P:L-histidine biosynthetic process"/>
    <property type="evidence" value="ECO:0007669"/>
    <property type="project" value="UniProtKB-UniRule"/>
</dbReference>
<gene>
    <name evidence="11 13" type="primary">hisF</name>
    <name evidence="13" type="ORF">K8V01_00895</name>
</gene>
<dbReference type="Proteomes" id="UP000760668">
    <property type="component" value="Unassembled WGS sequence"/>
</dbReference>
<evidence type="ECO:0000256" key="4">
    <source>
        <dbReference type="ARBA" id="ARBA00011152"/>
    </source>
</evidence>
<dbReference type="GO" id="GO:0000107">
    <property type="term" value="F:imidazoleglycerol-phosphate synthase activity"/>
    <property type="evidence" value="ECO:0007669"/>
    <property type="project" value="UniProtKB-UniRule"/>
</dbReference>
<dbReference type="EMBL" id="DYUC01000010">
    <property type="protein sequence ID" value="HJG85576.1"/>
    <property type="molecule type" value="Genomic_DNA"/>
</dbReference>
<evidence type="ECO:0000256" key="1">
    <source>
        <dbReference type="ARBA" id="ARBA00004496"/>
    </source>
</evidence>
<dbReference type="GO" id="GO:0005737">
    <property type="term" value="C:cytoplasm"/>
    <property type="evidence" value="ECO:0007669"/>
    <property type="project" value="UniProtKB-SubCell"/>
</dbReference>
<evidence type="ECO:0000256" key="5">
    <source>
        <dbReference type="ARBA" id="ARBA00022490"/>
    </source>
</evidence>
<dbReference type="InterPro" id="IPR004651">
    <property type="entry name" value="HisF"/>
</dbReference>
<reference evidence="13" key="1">
    <citation type="journal article" date="2021" name="PeerJ">
        <title>Extensive microbial diversity within the chicken gut microbiome revealed by metagenomics and culture.</title>
        <authorList>
            <person name="Gilroy R."/>
            <person name="Ravi A."/>
            <person name="Getino M."/>
            <person name="Pursley I."/>
            <person name="Horton D.L."/>
            <person name="Alikhan N.F."/>
            <person name="Baker D."/>
            <person name="Gharbi K."/>
            <person name="Hall N."/>
            <person name="Watson M."/>
            <person name="Adriaenssens E.M."/>
            <person name="Foster-Nyarko E."/>
            <person name="Jarju S."/>
            <person name="Secka A."/>
            <person name="Antonio M."/>
            <person name="Oren A."/>
            <person name="Chaudhuri R.R."/>
            <person name="La Ragione R."/>
            <person name="Hildebrand F."/>
            <person name="Pallen M.J."/>
        </authorList>
    </citation>
    <scope>NUCLEOTIDE SEQUENCE</scope>
    <source>
        <strain evidence="13">CHK179-5677</strain>
    </source>
</reference>
<dbReference type="NCBIfam" id="TIGR00735">
    <property type="entry name" value="hisF"/>
    <property type="match status" value="1"/>
</dbReference>
<keyword evidence="7 11" id="KW-0368">Histidine biosynthesis</keyword>
<feature type="active site" evidence="11">
    <location>
        <position position="11"/>
    </location>
</feature>
<dbReference type="InterPro" id="IPR050064">
    <property type="entry name" value="IGPS_HisA/HisF"/>
</dbReference>
<dbReference type="GO" id="GO:0016829">
    <property type="term" value="F:lyase activity"/>
    <property type="evidence" value="ECO:0007669"/>
    <property type="project" value="UniProtKB-KW"/>
</dbReference>
<evidence type="ECO:0000256" key="10">
    <source>
        <dbReference type="ARBA" id="ARBA00047838"/>
    </source>
</evidence>
<evidence type="ECO:0000256" key="3">
    <source>
        <dbReference type="ARBA" id="ARBA00009667"/>
    </source>
</evidence>
<evidence type="ECO:0000256" key="2">
    <source>
        <dbReference type="ARBA" id="ARBA00005091"/>
    </source>
</evidence>
<keyword evidence="8 11" id="KW-0456">Lyase</keyword>
<dbReference type="PANTHER" id="PTHR21235">
    <property type="entry name" value="IMIDAZOLE GLYCEROL PHOSPHATE SYNTHASE SUBUNIT HISF/H IGP SYNTHASE SUBUNIT HISF/H"/>
    <property type="match status" value="1"/>
</dbReference>
<comment type="caution">
    <text evidence="13">The sequence shown here is derived from an EMBL/GenBank/DDBJ whole genome shotgun (WGS) entry which is preliminary data.</text>
</comment>
<evidence type="ECO:0000256" key="6">
    <source>
        <dbReference type="ARBA" id="ARBA00022605"/>
    </source>
</evidence>
<keyword evidence="5 11" id="KW-0963">Cytoplasm</keyword>
<dbReference type="CDD" id="cd04731">
    <property type="entry name" value="HisF"/>
    <property type="match status" value="1"/>
</dbReference>
<dbReference type="InterPro" id="IPR011060">
    <property type="entry name" value="RibuloseP-bd_barrel"/>
</dbReference>
<evidence type="ECO:0000313" key="13">
    <source>
        <dbReference type="EMBL" id="HJG85576.1"/>
    </source>
</evidence>
<dbReference type="SUPFAM" id="SSF51366">
    <property type="entry name" value="Ribulose-phoshate binding barrel"/>
    <property type="match status" value="1"/>
</dbReference>
<dbReference type="InterPro" id="IPR006062">
    <property type="entry name" value="His_biosynth"/>
</dbReference>
<name>A0A921MK74_9FIRM</name>
<dbReference type="FunFam" id="3.20.20.70:FF:000006">
    <property type="entry name" value="Imidazole glycerol phosphate synthase subunit HisF"/>
    <property type="match status" value="1"/>
</dbReference>
<evidence type="ECO:0000256" key="11">
    <source>
        <dbReference type="HAMAP-Rule" id="MF_01013"/>
    </source>
</evidence>
<comment type="subunit">
    <text evidence="4 11">Heterodimer of HisH and HisF.</text>
</comment>
<dbReference type="Gene3D" id="3.20.20.70">
    <property type="entry name" value="Aldolase class I"/>
    <property type="match status" value="1"/>
</dbReference>
<dbReference type="EC" id="4.3.2.10" evidence="11"/>
<sequence>MLAKRIIPCLDVRDGRVVKGVNFVNIRDAGDPVELAKYYSDAGADEIVFLDITATSDNRNTVADVVERTAEQVFVPLTVGGGIRTLEDFQLLLRAGADKISVNSAAVKDPTLISRAAERFGSQCVVLAIDARSRGDGTWEVVTAGGRSPTGLDAVAWAREGQRLGAGEILLTSMDADGTKAGFDLPMTRAVTRAVGIPVIASGGCGSLEHFAQVFEETGCDAALAASLFHFGELTVEEVKEYLRGRGVPVRRSEKSGSEWMGGRLHV</sequence>
<protein>
    <recommendedName>
        <fullName evidence="11">Imidazole glycerol phosphate synthase subunit HisF</fullName>
        <ecNumber evidence="11">4.3.2.10</ecNumber>
    </recommendedName>
    <alternativeName>
        <fullName evidence="11">IGP synthase cyclase subunit</fullName>
    </alternativeName>
    <alternativeName>
        <fullName evidence="11">IGP synthase subunit HisF</fullName>
    </alternativeName>
    <alternativeName>
        <fullName evidence="11">ImGP synthase subunit HisF</fullName>
        <shortName evidence="11">IGPS subunit HisF</shortName>
    </alternativeName>
</protein>
<dbReference type="HAMAP" id="MF_01013">
    <property type="entry name" value="HisF"/>
    <property type="match status" value="1"/>
</dbReference>
<comment type="subcellular location">
    <subcellularLocation>
        <location evidence="1 11">Cytoplasm</location>
    </subcellularLocation>
</comment>
<comment type="pathway">
    <text evidence="2 11">Amino-acid biosynthesis; L-histidine biosynthesis; L-histidine from 5-phospho-alpha-D-ribose 1-diphosphate: step 5/9.</text>
</comment>
<dbReference type="RefSeq" id="WP_295368346.1">
    <property type="nucleotide sequence ID" value="NZ_DYUC01000010.1"/>
</dbReference>
<dbReference type="InterPro" id="IPR013785">
    <property type="entry name" value="Aldolase_TIM"/>
</dbReference>
<evidence type="ECO:0000256" key="8">
    <source>
        <dbReference type="ARBA" id="ARBA00023239"/>
    </source>
</evidence>
<keyword evidence="6 11" id="KW-0028">Amino-acid biosynthesis</keyword>
<accession>A0A921MK74</accession>
<evidence type="ECO:0000256" key="9">
    <source>
        <dbReference type="ARBA" id="ARBA00025475"/>
    </source>
</evidence>
<evidence type="ECO:0000313" key="14">
    <source>
        <dbReference type="Proteomes" id="UP000760668"/>
    </source>
</evidence>
<reference evidence="13" key="2">
    <citation type="submission" date="2021-09" db="EMBL/GenBank/DDBJ databases">
        <authorList>
            <person name="Gilroy R."/>
        </authorList>
    </citation>
    <scope>NUCLEOTIDE SEQUENCE</scope>
    <source>
        <strain evidence="13">CHK179-5677</strain>
    </source>
</reference>
<feature type="active site" evidence="11">
    <location>
        <position position="130"/>
    </location>
</feature>
<comment type="function">
    <text evidence="9 11">IGPS catalyzes the conversion of PRFAR and glutamine to IGP, AICAR and glutamate. The HisF subunit catalyzes the cyclization activity that produces IGP and AICAR from PRFAR using the ammonia provided by the HisH subunit.</text>
</comment>
<comment type="similarity">
    <text evidence="3 11 12">Belongs to the HisA/HisF family.</text>
</comment>
<dbReference type="PANTHER" id="PTHR21235:SF2">
    <property type="entry name" value="IMIDAZOLE GLYCEROL PHOSPHATE SYNTHASE HISHF"/>
    <property type="match status" value="1"/>
</dbReference>
<dbReference type="Pfam" id="PF00977">
    <property type="entry name" value="His_biosynth"/>
    <property type="match status" value="1"/>
</dbReference>
<dbReference type="AlphaFoldDB" id="A0A921MK74"/>
<comment type="catalytic activity">
    <reaction evidence="10 11">
        <text>5-[(5-phospho-1-deoxy-D-ribulos-1-ylimino)methylamino]-1-(5-phospho-beta-D-ribosyl)imidazole-4-carboxamide + L-glutamine = D-erythro-1-(imidazol-4-yl)glycerol 3-phosphate + 5-amino-1-(5-phospho-beta-D-ribosyl)imidazole-4-carboxamide + L-glutamate + H(+)</text>
        <dbReference type="Rhea" id="RHEA:24793"/>
        <dbReference type="ChEBI" id="CHEBI:15378"/>
        <dbReference type="ChEBI" id="CHEBI:29985"/>
        <dbReference type="ChEBI" id="CHEBI:58278"/>
        <dbReference type="ChEBI" id="CHEBI:58359"/>
        <dbReference type="ChEBI" id="CHEBI:58475"/>
        <dbReference type="ChEBI" id="CHEBI:58525"/>
        <dbReference type="EC" id="4.3.2.10"/>
    </reaction>
</comment>
<organism evidence="13 14">
    <name type="scientific">Pseudoflavonifractor capillosus</name>
    <dbReference type="NCBI Taxonomy" id="106588"/>
    <lineage>
        <taxon>Bacteria</taxon>
        <taxon>Bacillati</taxon>
        <taxon>Bacillota</taxon>
        <taxon>Clostridia</taxon>
        <taxon>Eubacteriales</taxon>
        <taxon>Oscillospiraceae</taxon>
        <taxon>Pseudoflavonifractor</taxon>
    </lineage>
</organism>